<evidence type="ECO:0000256" key="1">
    <source>
        <dbReference type="ARBA" id="ARBA00001936"/>
    </source>
</evidence>
<evidence type="ECO:0000256" key="4">
    <source>
        <dbReference type="ARBA" id="ARBA00022598"/>
    </source>
</evidence>
<dbReference type="GeneTree" id="ENSGT00500000044938"/>
<dbReference type="PANTHER" id="PTHR31219:SF2">
    <property type="entry name" value="RNA LIGASE 1"/>
    <property type="match status" value="1"/>
</dbReference>
<keyword evidence="7" id="KW-0067">ATP-binding</keyword>
<dbReference type="EC" id="6.5.1.3" evidence="3"/>
<reference evidence="12" key="2">
    <citation type="submission" date="2025-09" db="UniProtKB">
        <authorList>
            <consortium name="Ensembl"/>
        </authorList>
    </citation>
    <scope>IDENTIFICATION</scope>
</reference>
<evidence type="ECO:0000256" key="8">
    <source>
        <dbReference type="ARBA" id="ARBA00034038"/>
    </source>
</evidence>
<dbReference type="GO" id="GO:0042245">
    <property type="term" value="P:RNA repair"/>
    <property type="evidence" value="ECO:0007669"/>
    <property type="project" value="UniProtKB-KW"/>
</dbReference>
<comment type="cofactor">
    <cofactor evidence="2">
        <name>Mg(2+)</name>
        <dbReference type="ChEBI" id="CHEBI:18420"/>
    </cofactor>
</comment>
<keyword evidence="4" id="KW-0436">Ligase</keyword>
<dbReference type="Proteomes" id="UP000694388">
    <property type="component" value="Unplaced"/>
</dbReference>
<evidence type="ECO:0000256" key="7">
    <source>
        <dbReference type="ARBA" id="ARBA00022840"/>
    </source>
</evidence>
<accession>A0A8C4Q9R9</accession>
<dbReference type="OMA" id="KQFMYSA"/>
<dbReference type="GO" id="GO:0005524">
    <property type="term" value="F:ATP binding"/>
    <property type="evidence" value="ECO:0007669"/>
    <property type="project" value="UniProtKB-KW"/>
</dbReference>
<evidence type="ECO:0000256" key="6">
    <source>
        <dbReference type="ARBA" id="ARBA00022800"/>
    </source>
</evidence>
<name>A0A8C4Q9R9_EPTBU</name>
<organism evidence="12 13">
    <name type="scientific">Eptatretus burgeri</name>
    <name type="common">Inshore hagfish</name>
    <dbReference type="NCBI Taxonomy" id="7764"/>
    <lineage>
        <taxon>Eukaryota</taxon>
        <taxon>Metazoa</taxon>
        <taxon>Chordata</taxon>
        <taxon>Craniata</taxon>
        <taxon>Vertebrata</taxon>
        <taxon>Cyclostomata</taxon>
        <taxon>Myxini</taxon>
        <taxon>Myxiniformes</taxon>
        <taxon>Myxinidae</taxon>
        <taxon>Eptatretinae</taxon>
        <taxon>Eptatretus</taxon>
    </lineage>
</organism>
<comment type="cofactor">
    <cofactor evidence="1">
        <name>Mn(2+)</name>
        <dbReference type="ChEBI" id="CHEBI:29035"/>
    </cofactor>
</comment>
<dbReference type="GO" id="GO:0003972">
    <property type="term" value="F:RNA ligase (ATP) activity"/>
    <property type="evidence" value="ECO:0007669"/>
    <property type="project" value="UniProtKB-EC"/>
</dbReference>
<evidence type="ECO:0000256" key="3">
    <source>
        <dbReference type="ARBA" id="ARBA00012724"/>
    </source>
</evidence>
<dbReference type="Pfam" id="PF17720">
    <property type="entry name" value="RLIG1"/>
    <property type="match status" value="2"/>
</dbReference>
<comment type="function">
    <text evidence="11">Functions as an RNA ligase, in vitro. The ligation reaction entails three nucleotidyl transfer steps. In the first step, the RNA ligase reacts with ATP in the absence of nucleic acid to form a covalent ligase-AMP intermediate and release pyrophosphate. In step 2, the ligase-AMP binds to the nucleic acid and transfers the adenylate to the 5'-PO4 terminus to form an adenylylated intermediate. In step 3, the RNA ligase directs the attack of the 3'-OH on the 5'-phosphoanhydride linkage, resulting in a repaired 3'-5' phosphodiester and release of AMP. Exhibits selectivity for single-stranded RNA substrates and may not have nick-sealing activity on double-stranded DNA-RNA hybrids. May play a role in maintaining RNA integrity under stress conditions, for example in response to reactive oxygen species (ROS).</text>
</comment>
<proteinExistence type="predicted"/>
<evidence type="ECO:0000256" key="9">
    <source>
        <dbReference type="ARBA" id="ARBA00035168"/>
    </source>
</evidence>
<evidence type="ECO:0000256" key="10">
    <source>
        <dbReference type="ARBA" id="ARBA00035432"/>
    </source>
</evidence>
<keyword evidence="6" id="KW-0692">RNA repair</keyword>
<keyword evidence="13" id="KW-1185">Reference proteome</keyword>
<dbReference type="InterPro" id="IPR041211">
    <property type="entry name" value="RLIG1"/>
</dbReference>
<dbReference type="PANTHER" id="PTHR31219">
    <property type="entry name" value="CHROMOSOME 28 C12ORF29 HOMOLOG"/>
    <property type="match status" value="1"/>
</dbReference>
<dbReference type="GO" id="GO:0000302">
    <property type="term" value="P:response to reactive oxygen species"/>
    <property type="evidence" value="ECO:0007669"/>
    <property type="project" value="InterPro"/>
</dbReference>
<evidence type="ECO:0000256" key="2">
    <source>
        <dbReference type="ARBA" id="ARBA00001946"/>
    </source>
</evidence>
<evidence type="ECO:0000256" key="11">
    <source>
        <dbReference type="ARBA" id="ARBA00045151"/>
    </source>
</evidence>
<evidence type="ECO:0000256" key="5">
    <source>
        <dbReference type="ARBA" id="ARBA00022741"/>
    </source>
</evidence>
<sequence>SMAWSPVQQKMSCVFTVSVQREPSTKRTNQPYSVVALDKLNHVAETAGVERAMCTEKVDGTCCLVALHEGRPELWARLDRKLNKPAEKRFRGGSECDVDRDFRVVPECWKPATGVLFVNGQLQPDENGHILGWVPACSSPRQYIWHNMAVAQAVGKALVLRPEAGSRLTGSVFFAGLGRPEQPLHLLVPHCAFGVTCPPQLSLSKLRSWFETPEGQVEGLVWCCANGELFKVHRHHVGLHWPVNTTRLAEQPILISVSFPTTDFVPNSVFSGLSLLDKHTFPSIHHIRW</sequence>
<comment type="catalytic activity">
    <reaction evidence="8">
        <text>ATP + (ribonucleotide)n-3'-hydroxyl + 5'-phospho-(ribonucleotide)m = (ribonucleotide)n+m + AMP + diphosphate.</text>
        <dbReference type="EC" id="6.5.1.3"/>
    </reaction>
</comment>
<reference evidence="12" key="1">
    <citation type="submission" date="2025-08" db="UniProtKB">
        <authorList>
            <consortium name="Ensembl"/>
        </authorList>
    </citation>
    <scope>IDENTIFICATION</scope>
</reference>
<evidence type="ECO:0000313" key="13">
    <source>
        <dbReference type="Proteomes" id="UP000694388"/>
    </source>
</evidence>
<protein>
    <recommendedName>
        <fullName evidence="9">RNA ligase 1</fullName>
        <ecNumber evidence="3">6.5.1.3</ecNumber>
    </recommendedName>
    <alternativeName>
        <fullName evidence="10">RNA ligase</fullName>
    </alternativeName>
</protein>
<dbReference type="AlphaFoldDB" id="A0A8C4Q9R9"/>
<keyword evidence="5" id="KW-0547">Nucleotide-binding</keyword>
<dbReference type="Ensembl" id="ENSEBUT00000012795.1">
    <property type="protein sequence ID" value="ENSEBUP00000012218.1"/>
    <property type="gene ID" value="ENSEBUG00000007788.1"/>
</dbReference>
<evidence type="ECO:0000313" key="12">
    <source>
        <dbReference type="Ensembl" id="ENSEBUP00000012218.1"/>
    </source>
</evidence>